<dbReference type="InterPro" id="IPR052524">
    <property type="entry name" value="MFS_Cyanate_Porter"/>
</dbReference>
<feature type="transmembrane region" description="Helical" evidence="2">
    <location>
        <begin position="106"/>
        <end position="124"/>
    </location>
</feature>
<dbReference type="PANTHER" id="PTHR23523:SF2">
    <property type="entry name" value="2-NITROIMIDAZOLE TRANSPORTER"/>
    <property type="match status" value="1"/>
</dbReference>
<sequence>MSYFIPRKPWRGRIGALLGILIMALSLRPAVSVVPPLLGTVGPELGFDATTIGALAMLPPLVFAAAGLATPALIRWQGAERVLTAAVLLAVAGQLGRAAVDSVWPFLGLSAVVMAGYGMGNVVLPPLVKKYFPDRMGVVTAGYVTLLAVGTAASPQLAVPVAELADWRVSIALWASVSALVLVPWAVQLLRNRKARDGDDDGDAASAGPVAAGAARAGSARGEGGTARAAQAPPPHLQHLNPWRSRVAWGLAIFLAGNSAQTYVYFTWLPPYLTGQGVDPAAAGSALAYFAILGLPVSLLVPLVVPRMRNPIIAVVIFAACWAGGHLGLYLAPTDGTWWWITLAGLGQGTFAMALLMMNLRSRTQHGAAVLAGFSQGIGYAGAGVAPLLFGVVQEATGGWTASFAMLGVCLLVLLAGAVMINPRRCIEDGNEGDGEDGIGDGVVDRIEGEGSSASSARPREEDTELQAQAEGRPPASYGERRG</sequence>
<dbReference type="SUPFAM" id="SSF103473">
    <property type="entry name" value="MFS general substrate transporter"/>
    <property type="match status" value="1"/>
</dbReference>
<feature type="transmembrane region" description="Helical" evidence="2">
    <location>
        <begin position="51"/>
        <end position="70"/>
    </location>
</feature>
<gene>
    <name evidence="3" type="ORF">AHIS1636_34750</name>
</gene>
<feature type="compositionally biased region" description="Acidic residues" evidence="1">
    <location>
        <begin position="429"/>
        <end position="439"/>
    </location>
</feature>
<dbReference type="InterPro" id="IPR036259">
    <property type="entry name" value="MFS_trans_sf"/>
</dbReference>
<feature type="region of interest" description="Disordered" evidence="1">
    <location>
        <begin position="426"/>
        <end position="483"/>
    </location>
</feature>
<feature type="transmembrane region" description="Helical" evidence="2">
    <location>
        <begin position="368"/>
        <end position="390"/>
    </location>
</feature>
<evidence type="ECO:0000256" key="2">
    <source>
        <dbReference type="SAM" id="Phobius"/>
    </source>
</evidence>
<keyword evidence="2" id="KW-1133">Transmembrane helix</keyword>
<dbReference type="PANTHER" id="PTHR23523">
    <property type="match status" value="1"/>
</dbReference>
<keyword evidence="2" id="KW-0472">Membrane</keyword>
<keyword evidence="4" id="KW-1185">Reference proteome</keyword>
<protein>
    <submittedName>
        <fullName evidence="3">MFS transporter</fullName>
    </submittedName>
</protein>
<evidence type="ECO:0000313" key="3">
    <source>
        <dbReference type="EMBL" id="GLB69032.1"/>
    </source>
</evidence>
<comment type="caution">
    <text evidence="3">The sequence shown here is derived from an EMBL/GenBank/DDBJ whole genome shotgun (WGS) entry which is preliminary data.</text>
</comment>
<dbReference type="RefSeq" id="WP_264797117.1">
    <property type="nucleotide sequence ID" value="NZ_BRVS01000026.1"/>
</dbReference>
<feature type="transmembrane region" description="Helical" evidence="2">
    <location>
        <begin position="286"/>
        <end position="305"/>
    </location>
</feature>
<proteinExistence type="predicted"/>
<feature type="transmembrane region" description="Helical" evidence="2">
    <location>
        <begin position="402"/>
        <end position="421"/>
    </location>
</feature>
<keyword evidence="2" id="KW-0812">Transmembrane</keyword>
<evidence type="ECO:0000256" key="1">
    <source>
        <dbReference type="SAM" id="MobiDB-lite"/>
    </source>
</evidence>
<dbReference type="InterPro" id="IPR011701">
    <property type="entry name" value="MFS"/>
</dbReference>
<feature type="transmembrane region" description="Helical" evidence="2">
    <location>
        <begin position="312"/>
        <end position="332"/>
    </location>
</feature>
<dbReference type="Proteomes" id="UP001209654">
    <property type="component" value="Unassembled WGS sequence"/>
</dbReference>
<organism evidence="3 4">
    <name type="scientific">Arthrobacter mangrovi</name>
    <dbReference type="NCBI Taxonomy" id="2966350"/>
    <lineage>
        <taxon>Bacteria</taxon>
        <taxon>Bacillati</taxon>
        <taxon>Actinomycetota</taxon>
        <taxon>Actinomycetes</taxon>
        <taxon>Micrococcales</taxon>
        <taxon>Micrococcaceae</taxon>
        <taxon>Arthrobacter</taxon>
    </lineage>
</organism>
<feature type="transmembrane region" description="Helical" evidence="2">
    <location>
        <begin position="167"/>
        <end position="187"/>
    </location>
</feature>
<feature type="transmembrane region" description="Helical" evidence="2">
    <location>
        <begin position="136"/>
        <end position="155"/>
    </location>
</feature>
<evidence type="ECO:0000313" key="4">
    <source>
        <dbReference type="Proteomes" id="UP001209654"/>
    </source>
</evidence>
<dbReference type="Gene3D" id="1.20.1250.20">
    <property type="entry name" value="MFS general substrate transporter like domains"/>
    <property type="match status" value="2"/>
</dbReference>
<feature type="transmembrane region" description="Helical" evidence="2">
    <location>
        <begin position="247"/>
        <end position="266"/>
    </location>
</feature>
<name>A0ABQ5MZA9_9MICC</name>
<dbReference type="Pfam" id="PF07690">
    <property type="entry name" value="MFS_1"/>
    <property type="match status" value="1"/>
</dbReference>
<reference evidence="3 4" key="1">
    <citation type="journal article" date="2023" name="Int. J. Syst. Evol. Microbiol.">
        <title>Arthrobacter mangrovi sp. nov., an actinobacterium isolated from the rhizosphere of a mangrove.</title>
        <authorList>
            <person name="Hamada M."/>
            <person name="Saitou S."/>
            <person name="Enomoto N."/>
            <person name="Nanri K."/>
            <person name="Hidaka K."/>
            <person name="Miura T."/>
            <person name="Tamura T."/>
        </authorList>
    </citation>
    <scope>NUCLEOTIDE SEQUENCE [LARGE SCALE GENOMIC DNA]</scope>
    <source>
        <strain evidence="3 4">NBRC 112813</strain>
    </source>
</reference>
<accession>A0ABQ5MZA9</accession>
<feature type="transmembrane region" description="Helical" evidence="2">
    <location>
        <begin position="82"/>
        <end position="100"/>
    </location>
</feature>
<feature type="transmembrane region" description="Helical" evidence="2">
    <location>
        <begin position="338"/>
        <end position="356"/>
    </location>
</feature>
<dbReference type="EMBL" id="BRVS01000026">
    <property type="protein sequence ID" value="GLB69032.1"/>
    <property type="molecule type" value="Genomic_DNA"/>
</dbReference>